<dbReference type="RefSeq" id="WP_116848152.1">
    <property type="nucleotide sequence ID" value="NZ_QTJU01000005.1"/>
</dbReference>
<sequence>MDKKIQQLSAFSQPADFRGRPGWMVQLWWLTWFFFFRTSPQFMFGFRRWLLRLFGAQIGKKVLIRPSCNITYPWKLTIGNYSWVGDEVVLYTLGPITIGDNVVVSQRSYICTGSHDYQAVAFDIYAKPIVIENEAWLATDVFVAPGVTIGMGAVVGARSSVYKDMPACMICIGNPAKPVKSRI</sequence>
<evidence type="ECO:0000313" key="3">
    <source>
        <dbReference type="EMBL" id="RFM27394.1"/>
    </source>
</evidence>
<reference evidence="3 4" key="1">
    <citation type="submission" date="2018-08" db="EMBL/GenBank/DDBJ databases">
        <title>Chitinophagaceae sp. K23C18032701, a novel bacterium isolated from forest soil.</title>
        <authorList>
            <person name="Wang C."/>
        </authorList>
    </citation>
    <scope>NUCLEOTIDE SEQUENCE [LARGE SCALE GENOMIC DNA]</scope>
    <source>
        <strain evidence="3 4">K23C18032701</strain>
    </source>
</reference>
<name>A0A3E1NHR5_9BACT</name>
<dbReference type="InterPro" id="IPR011004">
    <property type="entry name" value="Trimer_LpxA-like_sf"/>
</dbReference>
<keyword evidence="2 3" id="KW-0808">Transferase</keyword>
<evidence type="ECO:0000256" key="2">
    <source>
        <dbReference type="ARBA" id="ARBA00022679"/>
    </source>
</evidence>
<dbReference type="CDD" id="cd05825">
    <property type="entry name" value="LbH_wcaF_like"/>
    <property type="match status" value="1"/>
</dbReference>
<dbReference type="PANTHER" id="PTHR23416">
    <property type="entry name" value="SIALIC ACID SYNTHASE-RELATED"/>
    <property type="match status" value="1"/>
</dbReference>
<dbReference type="GO" id="GO:0005829">
    <property type="term" value="C:cytosol"/>
    <property type="evidence" value="ECO:0007669"/>
    <property type="project" value="TreeGrafter"/>
</dbReference>
<dbReference type="AlphaFoldDB" id="A0A3E1NHR5"/>
<dbReference type="OrthoDB" id="9814490at2"/>
<dbReference type="EMBL" id="QTJU01000005">
    <property type="protein sequence ID" value="RFM27394.1"/>
    <property type="molecule type" value="Genomic_DNA"/>
</dbReference>
<accession>A0A3E1NHR5</accession>
<dbReference type="SUPFAM" id="SSF51161">
    <property type="entry name" value="Trimeric LpxA-like enzymes"/>
    <property type="match status" value="1"/>
</dbReference>
<dbReference type="GO" id="GO:0008374">
    <property type="term" value="F:O-acyltransferase activity"/>
    <property type="evidence" value="ECO:0007669"/>
    <property type="project" value="TreeGrafter"/>
</dbReference>
<gene>
    <name evidence="3" type="ORF">DXN05_15355</name>
</gene>
<evidence type="ECO:0000313" key="4">
    <source>
        <dbReference type="Proteomes" id="UP000261284"/>
    </source>
</evidence>
<dbReference type="Proteomes" id="UP000261284">
    <property type="component" value="Unassembled WGS sequence"/>
</dbReference>
<comment type="similarity">
    <text evidence="1">Belongs to the transferase hexapeptide repeat family.</text>
</comment>
<dbReference type="NCBIfam" id="NF007797">
    <property type="entry name" value="PRK10502.1"/>
    <property type="match status" value="1"/>
</dbReference>
<dbReference type="InterPro" id="IPR051159">
    <property type="entry name" value="Hexapeptide_acetyltransf"/>
</dbReference>
<proteinExistence type="inferred from homology"/>
<dbReference type="PANTHER" id="PTHR23416:SF23">
    <property type="entry name" value="ACETYLTRANSFERASE C18B11.09C-RELATED"/>
    <property type="match status" value="1"/>
</dbReference>
<keyword evidence="4" id="KW-1185">Reference proteome</keyword>
<comment type="caution">
    <text evidence="3">The sequence shown here is derived from an EMBL/GenBank/DDBJ whole genome shotgun (WGS) entry which is preliminary data.</text>
</comment>
<evidence type="ECO:0000256" key="1">
    <source>
        <dbReference type="ARBA" id="ARBA00007274"/>
    </source>
</evidence>
<protein>
    <submittedName>
        <fullName evidence="3">Colanic acid biosynthesis acetyltransferase WcaF</fullName>
    </submittedName>
</protein>
<organism evidence="3 4">
    <name type="scientific">Deminuibacter soli</name>
    <dbReference type="NCBI Taxonomy" id="2291815"/>
    <lineage>
        <taxon>Bacteria</taxon>
        <taxon>Pseudomonadati</taxon>
        <taxon>Bacteroidota</taxon>
        <taxon>Chitinophagia</taxon>
        <taxon>Chitinophagales</taxon>
        <taxon>Chitinophagaceae</taxon>
        <taxon>Deminuibacter</taxon>
    </lineage>
</organism>
<dbReference type="Gene3D" id="2.160.10.10">
    <property type="entry name" value="Hexapeptide repeat proteins"/>
    <property type="match status" value="1"/>
</dbReference>